<feature type="transmembrane region" description="Helical" evidence="5">
    <location>
        <begin position="172"/>
        <end position="193"/>
    </location>
</feature>
<evidence type="ECO:0000256" key="2">
    <source>
        <dbReference type="ARBA" id="ARBA00022692"/>
    </source>
</evidence>
<feature type="transmembrane region" description="Helical" evidence="5">
    <location>
        <begin position="113"/>
        <end position="133"/>
    </location>
</feature>
<evidence type="ECO:0000256" key="3">
    <source>
        <dbReference type="ARBA" id="ARBA00022989"/>
    </source>
</evidence>
<feature type="transmembrane region" description="Helical" evidence="5">
    <location>
        <begin position="89"/>
        <end position="107"/>
    </location>
</feature>
<reference evidence="7 8" key="1">
    <citation type="journal article" date="2017" name="Poromechanics V (2013)">
        <title>Genomic Characterization of the Arsenic-Tolerant Actinobacterium, &lt;i&gt;Rhodococcus erythropolis&lt;/i&gt; S43.</title>
        <authorList>
            <person name="Retamal-Morales G."/>
            <person name="Mehnert M."/>
            <person name="Schwabe R."/>
            <person name="Tischler D."/>
            <person name="Schloemann M."/>
            <person name="Levican G.J."/>
        </authorList>
    </citation>
    <scope>NUCLEOTIDE SEQUENCE [LARGE SCALE GENOMIC DNA]</scope>
    <source>
        <strain evidence="7 8">S43</strain>
    </source>
</reference>
<feature type="transmembrane region" description="Helical" evidence="5">
    <location>
        <begin position="145"/>
        <end position="166"/>
    </location>
</feature>
<gene>
    <name evidence="7" type="ORF">BS297_04210</name>
</gene>
<feature type="domain" description="Major facilitator superfamily (MFS) profile" evidence="6">
    <location>
        <begin position="22"/>
        <end position="466"/>
    </location>
</feature>
<dbReference type="PANTHER" id="PTHR42718">
    <property type="entry name" value="MAJOR FACILITATOR SUPERFAMILY MULTIDRUG TRANSPORTER MFSC"/>
    <property type="match status" value="1"/>
</dbReference>
<dbReference type="SUPFAM" id="SSF103473">
    <property type="entry name" value="MFS general substrate transporter"/>
    <property type="match status" value="1"/>
</dbReference>
<feature type="transmembrane region" description="Helical" evidence="5">
    <location>
        <begin position="445"/>
        <end position="465"/>
    </location>
</feature>
<feature type="transmembrane region" description="Helical" evidence="5">
    <location>
        <begin position="230"/>
        <end position="254"/>
    </location>
</feature>
<keyword evidence="4 5" id="KW-0472">Membrane</keyword>
<evidence type="ECO:0000259" key="6">
    <source>
        <dbReference type="PROSITE" id="PS50850"/>
    </source>
</evidence>
<dbReference type="Pfam" id="PF07690">
    <property type="entry name" value="MFS_1"/>
    <property type="match status" value="1"/>
</dbReference>
<dbReference type="EMBL" id="MRBO01000152">
    <property type="protein sequence ID" value="KAB2586639.1"/>
    <property type="molecule type" value="Genomic_DNA"/>
</dbReference>
<feature type="transmembrane region" description="Helical" evidence="5">
    <location>
        <begin position="314"/>
        <end position="334"/>
    </location>
</feature>
<proteinExistence type="predicted"/>
<dbReference type="InterPro" id="IPR020846">
    <property type="entry name" value="MFS_dom"/>
</dbReference>
<dbReference type="PANTHER" id="PTHR42718:SF35">
    <property type="entry name" value="BLL0718 PROTEIN"/>
    <property type="match status" value="1"/>
</dbReference>
<feature type="transmembrane region" description="Helical" evidence="5">
    <location>
        <begin position="346"/>
        <end position="364"/>
    </location>
</feature>
<dbReference type="InterPro" id="IPR011701">
    <property type="entry name" value="MFS"/>
</dbReference>
<feature type="transmembrane region" description="Helical" evidence="5">
    <location>
        <begin position="415"/>
        <end position="433"/>
    </location>
</feature>
<dbReference type="Proteomes" id="UP000325576">
    <property type="component" value="Unassembled WGS sequence"/>
</dbReference>
<evidence type="ECO:0000256" key="1">
    <source>
        <dbReference type="ARBA" id="ARBA00004651"/>
    </source>
</evidence>
<evidence type="ECO:0000256" key="4">
    <source>
        <dbReference type="ARBA" id="ARBA00023136"/>
    </source>
</evidence>
<name>A0A5N5E829_RHOER</name>
<dbReference type="GO" id="GO:0005886">
    <property type="term" value="C:plasma membrane"/>
    <property type="evidence" value="ECO:0007669"/>
    <property type="project" value="UniProtKB-SubCell"/>
</dbReference>
<feature type="transmembrane region" description="Helical" evidence="5">
    <location>
        <begin position="205"/>
        <end position="224"/>
    </location>
</feature>
<evidence type="ECO:0000256" key="5">
    <source>
        <dbReference type="SAM" id="Phobius"/>
    </source>
</evidence>
<dbReference type="InterPro" id="IPR036259">
    <property type="entry name" value="MFS_trans_sf"/>
</dbReference>
<evidence type="ECO:0000313" key="8">
    <source>
        <dbReference type="Proteomes" id="UP000325576"/>
    </source>
</evidence>
<keyword evidence="3 5" id="KW-1133">Transmembrane helix</keyword>
<dbReference type="PROSITE" id="PS50850">
    <property type="entry name" value="MFS"/>
    <property type="match status" value="1"/>
</dbReference>
<feature type="transmembrane region" description="Helical" evidence="5">
    <location>
        <begin position="370"/>
        <end position="394"/>
    </location>
</feature>
<feature type="transmembrane region" description="Helical" evidence="5">
    <location>
        <begin position="58"/>
        <end position="77"/>
    </location>
</feature>
<organism evidence="7 8">
    <name type="scientific">Rhodococcus erythropolis</name>
    <name type="common">Arthrobacter picolinophilus</name>
    <dbReference type="NCBI Taxonomy" id="1833"/>
    <lineage>
        <taxon>Bacteria</taxon>
        <taxon>Bacillati</taxon>
        <taxon>Actinomycetota</taxon>
        <taxon>Actinomycetes</taxon>
        <taxon>Mycobacteriales</taxon>
        <taxon>Nocardiaceae</taxon>
        <taxon>Rhodococcus</taxon>
        <taxon>Rhodococcus erythropolis group</taxon>
    </lineage>
</organism>
<evidence type="ECO:0000313" key="7">
    <source>
        <dbReference type="EMBL" id="KAB2586639.1"/>
    </source>
</evidence>
<comment type="caution">
    <text evidence="7">The sequence shown here is derived from an EMBL/GenBank/DDBJ whole genome shotgun (WGS) entry which is preliminary data.</text>
</comment>
<keyword evidence="2 5" id="KW-0812">Transmembrane</keyword>
<feature type="transmembrane region" description="Helical" evidence="5">
    <location>
        <begin position="275"/>
        <end position="299"/>
    </location>
</feature>
<comment type="subcellular location">
    <subcellularLocation>
        <location evidence="1">Cell membrane</location>
        <topology evidence="1">Multi-pass membrane protein</topology>
    </subcellularLocation>
</comment>
<dbReference type="GO" id="GO:0022857">
    <property type="term" value="F:transmembrane transporter activity"/>
    <property type="evidence" value="ECO:0007669"/>
    <property type="project" value="InterPro"/>
</dbReference>
<protein>
    <recommendedName>
        <fullName evidence="6">Major facilitator superfamily (MFS) profile domain-containing protein</fullName>
    </recommendedName>
</protein>
<sequence length="490" mass="50287">MTTPNVQSGIATAPLQAGGLAAVGFLAFSEVTSGMLQSWYIPLIPKIGQRLDVNPAQLNWVLASYLLSTVIFVPLLAKLGDRYGHRRMVLIVLGSVTLGTILTAAAPSFGIFLLGRVIQGSLGALLPLELAILRERAGANSGRAIGILVGCLGAGGAAGTLLVGMLGTNADLTLVLFVPAALALVSLATIALFVPETSTRAAGSIDWTGAALLGIGLAIFLVGISNGSKLGWTSATTLMAIGGGLALLVAFVALEQRISAPLVDVSLLTKGGVGFLMGLTGLFGLQFYGAATVSVLFFASKPEAVGYGFGLDSVGVAFAISPVPIALMISSSLADSVSRRFGNRTTLQMSSLLIAIWFVGLITFRHNLSVFISMGAIGGIGVGFIAALLPALIVSRARPEDSAIAGALYNTSRTMAGAVAGATFAAIMSSMLISGSQIPSESAFITIWAICIGVSLLIFVLAPFLNKLGGKAYQPETTEQMINLPVRESS</sequence>
<accession>A0A5N5E829</accession>
<dbReference type="Gene3D" id="1.20.1250.20">
    <property type="entry name" value="MFS general substrate transporter like domains"/>
    <property type="match status" value="2"/>
</dbReference>
<dbReference type="AlphaFoldDB" id="A0A5N5E829"/>